<evidence type="ECO:0000256" key="4">
    <source>
        <dbReference type="ARBA" id="ARBA00023274"/>
    </source>
</evidence>
<dbReference type="EMBL" id="CAADRM010000057">
    <property type="protein sequence ID" value="VFU12827.1"/>
    <property type="molecule type" value="Genomic_DNA"/>
</dbReference>
<keyword evidence="3" id="KW-0689">Ribosomal protein</keyword>
<evidence type="ECO:0000313" key="6">
    <source>
        <dbReference type="EMBL" id="VFU12827.1"/>
    </source>
</evidence>
<dbReference type="GO" id="GO:0019843">
    <property type="term" value="F:rRNA binding"/>
    <property type="evidence" value="ECO:0007669"/>
    <property type="project" value="UniProtKB-KW"/>
</dbReference>
<dbReference type="InterPro" id="IPR019906">
    <property type="entry name" value="Ribosomal_uL6_bac-type"/>
</dbReference>
<name>A0A485M1Z0_9ZZZZ</name>
<dbReference type="AlphaFoldDB" id="A0A485M1Z0"/>
<evidence type="ECO:0000256" key="1">
    <source>
        <dbReference type="ARBA" id="ARBA00022730"/>
    </source>
</evidence>
<evidence type="ECO:0000256" key="2">
    <source>
        <dbReference type="ARBA" id="ARBA00022884"/>
    </source>
</evidence>
<dbReference type="Gene3D" id="3.90.930.12">
    <property type="entry name" value="Ribosomal protein L6, alpha-beta domain"/>
    <property type="match status" value="2"/>
</dbReference>
<organism evidence="6">
    <name type="scientific">anaerobic digester metagenome</name>
    <dbReference type="NCBI Taxonomy" id="1263854"/>
    <lineage>
        <taxon>unclassified sequences</taxon>
        <taxon>metagenomes</taxon>
        <taxon>ecological metagenomes</taxon>
    </lineage>
</organism>
<dbReference type="PIRSF" id="PIRSF002162">
    <property type="entry name" value="Ribosomal_L6"/>
    <property type="match status" value="1"/>
</dbReference>
<feature type="domain" description="Large ribosomal subunit protein uL6 alpha-beta" evidence="5">
    <location>
        <begin position="90"/>
        <end position="164"/>
    </location>
</feature>
<dbReference type="PRINTS" id="PR00059">
    <property type="entry name" value="RIBOSOMALL6"/>
</dbReference>
<dbReference type="GO" id="GO:0022625">
    <property type="term" value="C:cytosolic large ribosomal subunit"/>
    <property type="evidence" value="ECO:0007669"/>
    <property type="project" value="TreeGrafter"/>
</dbReference>
<dbReference type="NCBIfam" id="TIGR03654">
    <property type="entry name" value="L6_bact"/>
    <property type="match status" value="1"/>
</dbReference>
<keyword evidence="4" id="KW-0687">Ribonucleoprotein</keyword>
<dbReference type="FunFam" id="3.90.930.12:FF:000002">
    <property type="entry name" value="50S ribosomal protein L6"/>
    <property type="match status" value="1"/>
</dbReference>
<protein>
    <submittedName>
        <fullName evidence="6">50S ribosomal subunit protein L6</fullName>
    </submittedName>
</protein>
<dbReference type="InterPro" id="IPR036789">
    <property type="entry name" value="Ribosomal_uL6-like_a/b-dom_sf"/>
</dbReference>
<feature type="domain" description="Large ribosomal subunit protein uL6 alpha-beta" evidence="5">
    <location>
        <begin position="11"/>
        <end position="82"/>
    </location>
</feature>
<dbReference type="InterPro" id="IPR000702">
    <property type="entry name" value="Ribosomal_uL6-like"/>
</dbReference>
<dbReference type="HAMAP" id="MF_01365_B">
    <property type="entry name" value="Ribosomal_uL6_B"/>
    <property type="match status" value="1"/>
</dbReference>
<dbReference type="InterPro" id="IPR002358">
    <property type="entry name" value="Ribosomal_uL6_CS"/>
</dbReference>
<reference evidence="6" key="1">
    <citation type="submission" date="2019-03" db="EMBL/GenBank/DDBJ databases">
        <authorList>
            <person name="Hao L."/>
        </authorList>
    </citation>
    <scope>NUCLEOTIDE SEQUENCE</scope>
</reference>
<dbReference type="PANTHER" id="PTHR11655">
    <property type="entry name" value="60S/50S RIBOSOMAL PROTEIN L6/L9"/>
    <property type="match status" value="1"/>
</dbReference>
<evidence type="ECO:0000259" key="5">
    <source>
        <dbReference type="Pfam" id="PF00347"/>
    </source>
</evidence>
<proteinExistence type="inferred from homology"/>
<evidence type="ECO:0000256" key="3">
    <source>
        <dbReference type="ARBA" id="ARBA00022980"/>
    </source>
</evidence>
<dbReference type="GO" id="GO:0003735">
    <property type="term" value="F:structural constituent of ribosome"/>
    <property type="evidence" value="ECO:0007669"/>
    <property type="project" value="InterPro"/>
</dbReference>
<gene>
    <name evidence="6" type="primary">rplF</name>
    <name evidence="6" type="ORF">SCFA_150018</name>
</gene>
<dbReference type="GO" id="GO:0002181">
    <property type="term" value="P:cytoplasmic translation"/>
    <property type="evidence" value="ECO:0007669"/>
    <property type="project" value="TreeGrafter"/>
</dbReference>
<dbReference type="Pfam" id="PF00347">
    <property type="entry name" value="Ribosomal_L6"/>
    <property type="match status" value="2"/>
</dbReference>
<sequence>MSRIGKMPIPIPKGVTVTINDGTIHVKGPKGELSRKLVGNLDVKIEDGTLFFTTRDDETQTQAYHGLMRTLANNMVVGVTQGFTKKLKIVGVGYRGEMKGNTLVLNVGYSNPVEYPLPKSVSGTVSKDGVIELTSIDKELVGDIAARIRKIRKPDAYKGKGIRYIDEVVRLKPGKSAAKG</sequence>
<dbReference type="SUPFAM" id="SSF56053">
    <property type="entry name" value="Ribosomal protein L6"/>
    <property type="match status" value="2"/>
</dbReference>
<keyword evidence="1" id="KW-0699">rRNA-binding</keyword>
<accession>A0A485M1Z0</accession>
<dbReference type="PROSITE" id="PS00525">
    <property type="entry name" value="RIBOSOMAL_L6_1"/>
    <property type="match status" value="1"/>
</dbReference>
<dbReference type="PANTHER" id="PTHR11655:SF14">
    <property type="entry name" value="LARGE RIBOSOMAL SUBUNIT PROTEIN UL6M"/>
    <property type="match status" value="1"/>
</dbReference>
<dbReference type="InterPro" id="IPR020040">
    <property type="entry name" value="Ribosomal_uL6_a/b-dom"/>
</dbReference>
<keyword evidence="2" id="KW-0694">RNA-binding</keyword>